<dbReference type="GO" id="GO:0043130">
    <property type="term" value="F:ubiquitin binding"/>
    <property type="evidence" value="ECO:0007669"/>
    <property type="project" value="TreeGrafter"/>
</dbReference>
<evidence type="ECO:0000313" key="11">
    <source>
        <dbReference type="EMBL" id="KJA20186.1"/>
    </source>
</evidence>
<evidence type="ECO:0000256" key="4">
    <source>
        <dbReference type="ARBA" id="ARBA00022753"/>
    </source>
</evidence>
<dbReference type="InterPro" id="IPR016135">
    <property type="entry name" value="UBQ-conjugating_enzyme/RWD"/>
</dbReference>
<evidence type="ECO:0000259" key="10">
    <source>
        <dbReference type="PROSITE" id="PS51322"/>
    </source>
</evidence>
<dbReference type="InterPro" id="IPR008883">
    <property type="entry name" value="UEV_N"/>
</dbReference>
<dbReference type="InterPro" id="IPR052070">
    <property type="entry name" value="ESCRT-I_UEV_domain"/>
</dbReference>
<evidence type="ECO:0000313" key="12">
    <source>
        <dbReference type="Proteomes" id="UP000054270"/>
    </source>
</evidence>
<dbReference type="GO" id="GO:0006886">
    <property type="term" value="P:intracellular protein transport"/>
    <property type="evidence" value="ECO:0007669"/>
    <property type="project" value="UniProtKB-ARBA"/>
</dbReference>
<keyword evidence="4" id="KW-0967">Endosome</keyword>
<dbReference type="OrthoDB" id="306304at2759"/>
<feature type="compositionally biased region" description="Pro residues" evidence="8">
    <location>
        <begin position="210"/>
        <end position="235"/>
    </location>
</feature>
<feature type="compositionally biased region" description="Pro residues" evidence="8">
    <location>
        <begin position="266"/>
        <end position="275"/>
    </location>
</feature>
<dbReference type="CDD" id="cd11685">
    <property type="entry name" value="UEV_TSG101-like"/>
    <property type="match status" value="1"/>
</dbReference>
<keyword evidence="6" id="KW-0175">Coiled coil</keyword>
<dbReference type="Gene3D" id="6.10.140.820">
    <property type="match status" value="1"/>
</dbReference>
<evidence type="ECO:0000259" key="9">
    <source>
        <dbReference type="PROSITE" id="PS51312"/>
    </source>
</evidence>
<proteinExistence type="inferred from homology"/>
<name>A0A0D2NUI9_HYPSF</name>
<dbReference type="EMBL" id="KN817569">
    <property type="protein sequence ID" value="KJA20186.1"/>
    <property type="molecule type" value="Genomic_DNA"/>
</dbReference>
<gene>
    <name evidence="11" type="ORF">HYPSUDRAFT_56116</name>
</gene>
<protein>
    <recommendedName>
        <fullName evidence="13">UEV domain-containing protein</fullName>
    </recommendedName>
</protein>
<dbReference type="Gene3D" id="3.10.110.10">
    <property type="entry name" value="Ubiquitin Conjugating Enzyme"/>
    <property type="match status" value="1"/>
</dbReference>
<dbReference type="GO" id="GO:0072666">
    <property type="term" value="P:establishment of protein localization to vacuole"/>
    <property type="evidence" value="ECO:0007669"/>
    <property type="project" value="UniProtKB-ARBA"/>
</dbReference>
<feature type="domain" description="SB" evidence="9">
    <location>
        <begin position="371"/>
        <end position="439"/>
    </location>
</feature>
<comment type="similarity">
    <text evidence="2">Belongs to the ubiquitin-conjugating enzyme family. UEV subfamily.</text>
</comment>
<comment type="subcellular location">
    <subcellularLocation>
        <location evidence="1">Endosome</location>
    </subcellularLocation>
</comment>
<keyword evidence="5 7" id="KW-0653">Protein transport</keyword>
<dbReference type="InterPro" id="IPR037202">
    <property type="entry name" value="ESCRT_assembly_dom"/>
</dbReference>
<dbReference type="GO" id="GO:0043162">
    <property type="term" value="P:ubiquitin-dependent protein catabolic process via the multivesicular body sorting pathway"/>
    <property type="evidence" value="ECO:0007669"/>
    <property type="project" value="UniProtKB-ARBA"/>
</dbReference>
<dbReference type="PROSITE" id="PS51312">
    <property type="entry name" value="SB"/>
    <property type="match status" value="1"/>
</dbReference>
<evidence type="ECO:0000256" key="5">
    <source>
        <dbReference type="ARBA" id="ARBA00022927"/>
    </source>
</evidence>
<dbReference type="SUPFAM" id="SSF54495">
    <property type="entry name" value="UBC-like"/>
    <property type="match status" value="1"/>
</dbReference>
<dbReference type="PANTHER" id="PTHR23306:SF3">
    <property type="entry name" value="TUMOR SUPPRESSOR PROTEIN 101"/>
    <property type="match status" value="1"/>
</dbReference>
<feature type="domain" description="UEV" evidence="10">
    <location>
        <begin position="5"/>
        <end position="150"/>
    </location>
</feature>
<dbReference type="OMA" id="YMNFPQP"/>
<dbReference type="AlphaFoldDB" id="A0A0D2NUI9"/>
<evidence type="ECO:0000256" key="6">
    <source>
        <dbReference type="ARBA" id="ARBA00023054"/>
    </source>
</evidence>
<keyword evidence="3 7" id="KW-0813">Transport</keyword>
<evidence type="ECO:0000256" key="7">
    <source>
        <dbReference type="PROSITE-ProRule" id="PRU00644"/>
    </source>
</evidence>
<evidence type="ECO:0000256" key="8">
    <source>
        <dbReference type="SAM" id="MobiDB-lite"/>
    </source>
</evidence>
<evidence type="ECO:0000256" key="2">
    <source>
        <dbReference type="ARBA" id="ARBA00009594"/>
    </source>
</evidence>
<dbReference type="PANTHER" id="PTHR23306">
    <property type="entry name" value="TUMOR SUSCEPTIBILITY GENE 101 PROTEIN-RELATED"/>
    <property type="match status" value="1"/>
</dbReference>
<dbReference type="PROSITE" id="PS51322">
    <property type="entry name" value="UEV"/>
    <property type="match status" value="1"/>
</dbReference>
<accession>A0A0D2NUI9</accession>
<dbReference type="Pfam" id="PF09454">
    <property type="entry name" value="Vps23_core"/>
    <property type="match status" value="1"/>
</dbReference>
<feature type="region of interest" description="Disordered" evidence="8">
    <location>
        <begin position="144"/>
        <end position="276"/>
    </location>
</feature>
<dbReference type="GO" id="GO:0000813">
    <property type="term" value="C:ESCRT I complex"/>
    <property type="evidence" value="ECO:0007669"/>
    <property type="project" value="TreeGrafter"/>
</dbReference>
<dbReference type="Pfam" id="PF05743">
    <property type="entry name" value="UEV"/>
    <property type="match status" value="1"/>
</dbReference>
<evidence type="ECO:0000256" key="1">
    <source>
        <dbReference type="ARBA" id="ARBA00004177"/>
    </source>
</evidence>
<keyword evidence="12" id="KW-1185">Reference proteome</keyword>
<reference evidence="12" key="1">
    <citation type="submission" date="2014-04" db="EMBL/GenBank/DDBJ databases">
        <title>Evolutionary Origins and Diversification of the Mycorrhizal Mutualists.</title>
        <authorList>
            <consortium name="DOE Joint Genome Institute"/>
            <consortium name="Mycorrhizal Genomics Consortium"/>
            <person name="Kohler A."/>
            <person name="Kuo A."/>
            <person name="Nagy L.G."/>
            <person name="Floudas D."/>
            <person name="Copeland A."/>
            <person name="Barry K.W."/>
            <person name="Cichocki N."/>
            <person name="Veneault-Fourrey C."/>
            <person name="LaButti K."/>
            <person name="Lindquist E.A."/>
            <person name="Lipzen A."/>
            <person name="Lundell T."/>
            <person name="Morin E."/>
            <person name="Murat C."/>
            <person name="Riley R."/>
            <person name="Ohm R."/>
            <person name="Sun H."/>
            <person name="Tunlid A."/>
            <person name="Henrissat B."/>
            <person name="Grigoriev I.V."/>
            <person name="Hibbett D.S."/>
            <person name="Martin F."/>
        </authorList>
    </citation>
    <scope>NUCLEOTIDE SEQUENCE [LARGE SCALE GENOMIC DNA]</scope>
    <source>
        <strain evidence="12">FD-334 SS-4</strain>
    </source>
</reference>
<dbReference type="STRING" id="945553.A0A0D2NUI9"/>
<dbReference type="Proteomes" id="UP000054270">
    <property type="component" value="Unassembled WGS sequence"/>
</dbReference>
<dbReference type="InterPro" id="IPR017916">
    <property type="entry name" value="SB_dom"/>
</dbReference>
<dbReference type="SUPFAM" id="SSF140111">
    <property type="entry name" value="Endosomal sorting complex assembly domain"/>
    <property type="match status" value="1"/>
</dbReference>
<evidence type="ECO:0008006" key="13">
    <source>
        <dbReference type="Google" id="ProtNLM"/>
    </source>
</evidence>
<feature type="compositionally biased region" description="Pro residues" evidence="8">
    <location>
        <begin position="147"/>
        <end position="166"/>
    </location>
</feature>
<organism evidence="11 12">
    <name type="scientific">Hypholoma sublateritium (strain FD-334 SS-4)</name>
    <dbReference type="NCBI Taxonomy" id="945553"/>
    <lineage>
        <taxon>Eukaryota</taxon>
        <taxon>Fungi</taxon>
        <taxon>Dikarya</taxon>
        <taxon>Basidiomycota</taxon>
        <taxon>Agaricomycotina</taxon>
        <taxon>Agaricomycetes</taxon>
        <taxon>Agaricomycetidae</taxon>
        <taxon>Agaricales</taxon>
        <taxon>Agaricineae</taxon>
        <taxon>Strophariaceae</taxon>
        <taxon>Hypholoma</taxon>
    </lineage>
</organism>
<evidence type="ECO:0000256" key="3">
    <source>
        <dbReference type="ARBA" id="ARBA00022448"/>
    </source>
</evidence>
<sequence length="444" mass="48255">MASLSLTQRWLADAAQRYPHPARVYADVDAALAAVPTLRPKSDVYTFDDGRTLLLLCVHGLLPITFRNASYNIPVAVWVTRDYPRQPPIAYVVPTADMLVRAGRHVDVSGRCSVEYAEQWARKHEGCHLSGLVAALQDQFAREPPVYAKPPPARTPPHPPAPPALPTKPASLSSPPPLPPHPSRGHAPAQLAVSPPPPPPHPHFAQPQVPHAPAPTYAPPPPPPPPALYFPPPPRPDLHRTPIPDLLDEDDLSAAVPLTGAGGPFPNAPPRPPNPELLRLQSAVHDKLSAELFSLSQALAIDAEKLRAQQADLLAGEPAIKDEMARLEAVRDVCRSVADRTRGAVHQAEANIAELRRKGDPEVDELVCATSIVHNQLINLIADDNAIEDTIYHVHRALNAGRIDLEKFLRATRALAEEQFMKRALIEKIQNSVSPMAPDWAAGF</sequence>